<dbReference type="GO" id="GO:0016702">
    <property type="term" value="F:oxidoreductase activity, acting on single donors with incorporation of molecular oxygen, incorporation of two atoms of oxygen"/>
    <property type="evidence" value="ECO:0007669"/>
    <property type="project" value="UniProtKB-ARBA"/>
</dbReference>
<protein>
    <recommendedName>
        <fullName evidence="1">Extradiol ring-cleavage dioxygenase class III enzyme subunit B domain-containing protein</fullName>
    </recommendedName>
</protein>
<organism evidence="2">
    <name type="scientific">uncultured Thermomicrobiales bacterium</name>
    <dbReference type="NCBI Taxonomy" id="1645740"/>
    <lineage>
        <taxon>Bacteria</taxon>
        <taxon>Pseudomonadati</taxon>
        <taxon>Thermomicrobiota</taxon>
        <taxon>Thermomicrobia</taxon>
        <taxon>Thermomicrobiales</taxon>
        <taxon>environmental samples</taxon>
    </lineage>
</organism>
<dbReference type="AlphaFoldDB" id="A0A6J4VMG9"/>
<dbReference type="InterPro" id="IPR004183">
    <property type="entry name" value="Xdiol_dOase_suB"/>
</dbReference>
<accession>A0A6J4VMG9</accession>
<dbReference type="GO" id="GO:0008198">
    <property type="term" value="F:ferrous iron binding"/>
    <property type="evidence" value="ECO:0007669"/>
    <property type="project" value="InterPro"/>
</dbReference>
<evidence type="ECO:0000313" key="2">
    <source>
        <dbReference type="EMBL" id="CAA9577754.1"/>
    </source>
</evidence>
<dbReference type="EMBL" id="CADCWG010000314">
    <property type="protein sequence ID" value="CAA9577754.1"/>
    <property type="molecule type" value="Genomic_DNA"/>
</dbReference>
<feature type="domain" description="Extradiol ring-cleavage dioxygenase class III enzyme subunit B" evidence="1">
    <location>
        <begin position="30"/>
        <end position="270"/>
    </location>
</feature>
<name>A0A6J4VMG9_9BACT</name>
<dbReference type="SUPFAM" id="SSF53213">
    <property type="entry name" value="LigB-like"/>
    <property type="match status" value="1"/>
</dbReference>
<dbReference type="Gene3D" id="3.40.830.10">
    <property type="entry name" value="LigB-like"/>
    <property type="match status" value="1"/>
</dbReference>
<reference evidence="2" key="1">
    <citation type="submission" date="2020-02" db="EMBL/GenBank/DDBJ databases">
        <authorList>
            <person name="Meier V. D."/>
        </authorList>
    </citation>
    <scope>NUCLEOTIDE SEQUENCE</scope>
    <source>
        <strain evidence="2">AVDCRST_MAG49</strain>
    </source>
</reference>
<dbReference type="Pfam" id="PF02900">
    <property type="entry name" value="LigB"/>
    <property type="match status" value="1"/>
</dbReference>
<gene>
    <name evidence="2" type="ORF">AVDCRST_MAG49-4406</name>
</gene>
<proteinExistence type="predicted"/>
<sequence>MAGVVFGCVVPHGWPTIPDLSEDAPGALQTRAALTVIGRRAVDARPDVVVIATPHNIRVEGAVRLASVARGAGTLHHEGRTVELNVPVDRPLTEAIAAVARRVGLPVALAAYGGNDRAVSVVPLDWGTMVPLWFLGHGRNMPGYGTVLSPDPAEDLGPPIVVVTPVRALPREAMVAFGEAVAEAAEEDGRRVAVVASCDWAHTHEGGRYGVDPAAAEVDAAVVDALRASEPGRLIGLDQRQVEAAAIDGLWQALLLAGVMRRRPPRGEVLSDEAPPAYATGMIVAAFEAA</sequence>
<evidence type="ECO:0000259" key="1">
    <source>
        <dbReference type="Pfam" id="PF02900"/>
    </source>
</evidence>